<name>A0A844G536_9BACT</name>
<feature type="chain" id="PRO_5032282802" evidence="1">
    <location>
        <begin position="26"/>
        <end position="1062"/>
    </location>
</feature>
<sequence>MNKILLCAAAFAAALLLPGAGTPAAAPKTAPDFPQQADLWINGGSPVKTDMGRERVADSFSGTILRKLDRLPETGEFSAVYEFQVSRTGEYDFFAALIAQKRPHSSPVEFRFDGDGWREAPATPPGAPAWGVSNAVTWTPLGSRKLKAGKHTLSFRITRRAQLGSWSFMCDGIAGFRKGVWKNASIDGFRAPADITPGTTAVVTYRQAGEAFPAELRLTFAGEPAVSLGVMSRNGENRFRIDLPEQLPPGRYRFELVPLDAPGTALAGTGAELPRPPVPPPARLASAELDGCRYALKFEEGRTAPVLAMAFAEDGKLYGAFRLDAAAGDLPEALTELARGRKIEVRFRPLPAADGNLVSCRLALPGPARKLPKPVNYGGFTDRDGVLHTWYMNREFEYIFDGERYFPVGGMWCPDTLISPDNDPAGIAARLEKDLATLRAIRQGGLDDVYLNLSTQAPLRVRQLFIDMLEREGIHYGYQLTAGGGSAIPSFFITRDRPDAPGNYRGLTRGTYASGRITGRFPAEQKLAGLLVVDPARPQNGAKFAAFTDKVGKDLRHGIIDLETEQDFDKLREITFPIELDSPDNSEVILIPLLESKMHHENLWDAEEFAALKKRLSWIGRISWGGKLRFFVDPIRNETDMVNGTENLRQYTPAINRAFAEYLKKRYRTVGKLRQEWHIPAGSFEEAARLIPLRTDRRCFWIDPETGRILEGDPDRTFAWIDYQEMIRITYAALADEIAAYLKSLVNVPVVFKSVGVIGEKMNVSRRYLGYDGVGFECYLNQGIPGETGGGASRAEAEASEHTMWKVGTEIGHSAAVGNDGTKFFRDEAELRGMAENLARLGVSGFYFFGFDLKPGNLWSNHNYHDFPEGLAWAARIDREFAAPGRKPVAATPRNYVFPGGSTWWWWITRHMAFHGREQNLIPQSARLAAKPLEWYSSTNTLPEEFDAVIINCPNPPFSRYYAEEIGRALESGRPVSYVGSRSDLGTIPRLDRFFTEETIRFADGSTAQVLKPLPGAVILAAENGKAWALRAGNLTIVSRTPDKPPVNRADDFLRYLSEFPD</sequence>
<reference evidence="2 3" key="1">
    <citation type="submission" date="2019-08" db="EMBL/GenBank/DDBJ databases">
        <title>In-depth cultivation of the pig gut microbiome towards novel bacterial diversity and tailored functional studies.</title>
        <authorList>
            <person name="Wylensek D."/>
            <person name="Hitch T.C.A."/>
            <person name="Clavel T."/>
        </authorList>
    </citation>
    <scope>NUCLEOTIDE SEQUENCE [LARGE SCALE GENOMIC DNA]</scope>
    <source>
        <strain evidence="2 3">BBE-744-WT-12</strain>
    </source>
</reference>
<dbReference type="EMBL" id="VUNS01000026">
    <property type="protein sequence ID" value="MST98960.1"/>
    <property type="molecule type" value="Genomic_DNA"/>
</dbReference>
<organism evidence="2 3">
    <name type="scientific">Victivallis lenta</name>
    <dbReference type="NCBI Taxonomy" id="2606640"/>
    <lineage>
        <taxon>Bacteria</taxon>
        <taxon>Pseudomonadati</taxon>
        <taxon>Lentisphaerota</taxon>
        <taxon>Lentisphaeria</taxon>
        <taxon>Victivallales</taxon>
        <taxon>Victivallaceae</taxon>
        <taxon>Victivallis</taxon>
    </lineage>
</organism>
<keyword evidence="1" id="KW-0732">Signal</keyword>
<dbReference type="RefSeq" id="WP_154420024.1">
    <property type="nucleotide sequence ID" value="NZ_VUNS01000026.1"/>
</dbReference>
<proteinExistence type="predicted"/>
<dbReference type="Proteomes" id="UP000435649">
    <property type="component" value="Unassembled WGS sequence"/>
</dbReference>
<comment type="caution">
    <text evidence="2">The sequence shown here is derived from an EMBL/GenBank/DDBJ whole genome shotgun (WGS) entry which is preliminary data.</text>
</comment>
<protein>
    <submittedName>
        <fullName evidence="2">Uncharacterized protein</fullName>
    </submittedName>
</protein>
<accession>A0A844G536</accession>
<gene>
    <name evidence="2" type="ORF">FYJ85_18145</name>
</gene>
<keyword evidence="3" id="KW-1185">Reference proteome</keyword>
<feature type="signal peptide" evidence="1">
    <location>
        <begin position="1"/>
        <end position="25"/>
    </location>
</feature>
<evidence type="ECO:0000313" key="2">
    <source>
        <dbReference type="EMBL" id="MST98960.1"/>
    </source>
</evidence>
<dbReference type="Gene3D" id="3.20.20.80">
    <property type="entry name" value="Glycosidases"/>
    <property type="match status" value="1"/>
</dbReference>
<dbReference type="AlphaFoldDB" id="A0A844G536"/>
<evidence type="ECO:0000256" key="1">
    <source>
        <dbReference type="SAM" id="SignalP"/>
    </source>
</evidence>
<evidence type="ECO:0000313" key="3">
    <source>
        <dbReference type="Proteomes" id="UP000435649"/>
    </source>
</evidence>